<comment type="similarity">
    <text evidence="1">Belongs to the aspartyl/asparaginyl beta-hydroxylase family.</text>
</comment>
<dbReference type="RefSeq" id="WP_147154618.1">
    <property type="nucleotide sequence ID" value="NZ_BKAJ01000124.1"/>
</dbReference>
<feature type="domain" description="Aspartyl/asparaginy/proline hydroxylase" evidence="5">
    <location>
        <begin position="65"/>
        <end position="216"/>
    </location>
</feature>
<dbReference type="Pfam" id="PF05118">
    <property type="entry name" value="Asp_Arg_Hydrox"/>
    <property type="match status" value="1"/>
</dbReference>
<comment type="caution">
    <text evidence="6">The sequence shown here is derived from an EMBL/GenBank/DDBJ whole genome shotgun (WGS) entry which is preliminary data.</text>
</comment>
<keyword evidence="2" id="KW-0223">Dioxygenase</keyword>
<gene>
    <name evidence="6" type="ORF">RSO01_64260</name>
</gene>
<evidence type="ECO:0000256" key="4">
    <source>
        <dbReference type="SAM" id="MobiDB-lite"/>
    </source>
</evidence>
<organism evidence="6 7">
    <name type="scientific">Reyranella soli</name>
    <dbReference type="NCBI Taxonomy" id="1230389"/>
    <lineage>
        <taxon>Bacteria</taxon>
        <taxon>Pseudomonadati</taxon>
        <taxon>Pseudomonadota</taxon>
        <taxon>Alphaproteobacteria</taxon>
        <taxon>Hyphomicrobiales</taxon>
        <taxon>Reyranellaceae</taxon>
        <taxon>Reyranella</taxon>
    </lineage>
</organism>
<proteinExistence type="inferred from homology"/>
<dbReference type="InterPro" id="IPR027443">
    <property type="entry name" value="IPNS-like_sf"/>
</dbReference>
<dbReference type="EMBL" id="BKAJ01000124">
    <property type="protein sequence ID" value="GEP59260.1"/>
    <property type="molecule type" value="Genomic_DNA"/>
</dbReference>
<accession>A0A512NJY8</accession>
<evidence type="ECO:0000313" key="7">
    <source>
        <dbReference type="Proteomes" id="UP000321058"/>
    </source>
</evidence>
<dbReference type="PANTHER" id="PTHR46332">
    <property type="entry name" value="ASPARTATE BETA-HYDROXYLASE DOMAIN-CONTAINING PROTEIN 2"/>
    <property type="match status" value="1"/>
</dbReference>
<keyword evidence="3" id="KW-0560">Oxidoreductase</keyword>
<dbReference type="Proteomes" id="UP000321058">
    <property type="component" value="Unassembled WGS sequence"/>
</dbReference>
<dbReference type="PANTHER" id="PTHR46332:SF5">
    <property type="entry name" value="ASPARTATE BETA-HYDROXYLASE DOMAIN CONTAINING 2"/>
    <property type="match status" value="1"/>
</dbReference>
<sequence>MDTDNTPVGQKGRFYLTKHIWVPQEPIEKFNLKMSDMILRRMPKLPLGGEDAIRVFPVLAELKKSHDKIKADLQYLLSHHEEIPALHEVHPRDLFVPGRAWRTFLLKIWGHEVKENTAAVPDTYEAISRIPGVHTALFSILAGGAEIEPHRGSAAGVIRFHYPLIVPKEPEKCWIEIGGHHFFWKEGEPLVFDDTREHWVKNQTNETRVVLIIDFNANMPFPVNLYTDLRYNLIRRSAEVKAVRERAAIGVPPRNPPPPQMSQGLISMASHTTSPVGVDRK</sequence>
<dbReference type="InterPro" id="IPR007803">
    <property type="entry name" value="Asp/Arg/Pro-Hydrxlase"/>
</dbReference>
<reference evidence="6 7" key="1">
    <citation type="submission" date="2019-07" db="EMBL/GenBank/DDBJ databases">
        <title>Whole genome shotgun sequence of Reyranella soli NBRC 108950.</title>
        <authorList>
            <person name="Hosoyama A."/>
            <person name="Uohara A."/>
            <person name="Ohji S."/>
            <person name="Ichikawa N."/>
        </authorList>
    </citation>
    <scope>NUCLEOTIDE SEQUENCE [LARGE SCALE GENOMIC DNA]</scope>
    <source>
        <strain evidence="6 7">NBRC 108950</strain>
    </source>
</reference>
<dbReference type="SUPFAM" id="SSF51197">
    <property type="entry name" value="Clavaminate synthase-like"/>
    <property type="match status" value="1"/>
</dbReference>
<feature type="region of interest" description="Disordered" evidence="4">
    <location>
        <begin position="249"/>
        <end position="281"/>
    </location>
</feature>
<dbReference type="OrthoDB" id="21665at2"/>
<dbReference type="GO" id="GO:0051213">
    <property type="term" value="F:dioxygenase activity"/>
    <property type="evidence" value="ECO:0007669"/>
    <property type="project" value="UniProtKB-KW"/>
</dbReference>
<evidence type="ECO:0000256" key="3">
    <source>
        <dbReference type="ARBA" id="ARBA00023002"/>
    </source>
</evidence>
<keyword evidence="7" id="KW-1185">Reference proteome</keyword>
<feature type="compositionally biased region" description="Polar residues" evidence="4">
    <location>
        <begin position="261"/>
        <end position="275"/>
    </location>
</feature>
<protein>
    <recommendedName>
        <fullName evidence="5">Aspartyl/asparaginy/proline hydroxylase domain-containing protein</fullName>
    </recommendedName>
</protein>
<evidence type="ECO:0000313" key="6">
    <source>
        <dbReference type="EMBL" id="GEP59260.1"/>
    </source>
</evidence>
<name>A0A512NJY8_9HYPH</name>
<dbReference type="InterPro" id="IPR051821">
    <property type="entry name" value="Asp/Asn_beta-hydroxylase"/>
</dbReference>
<evidence type="ECO:0000256" key="1">
    <source>
        <dbReference type="ARBA" id="ARBA00007730"/>
    </source>
</evidence>
<evidence type="ECO:0000259" key="5">
    <source>
        <dbReference type="Pfam" id="PF05118"/>
    </source>
</evidence>
<dbReference type="Gene3D" id="2.60.120.330">
    <property type="entry name" value="B-lactam Antibiotic, Isopenicillin N Synthase, Chain"/>
    <property type="match status" value="1"/>
</dbReference>
<dbReference type="AlphaFoldDB" id="A0A512NJY8"/>
<evidence type="ECO:0000256" key="2">
    <source>
        <dbReference type="ARBA" id="ARBA00022964"/>
    </source>
</evidence>